<keyword evidence="2" id="KW-0446">Lipid-binding</keyword>
<accession>A0AAW1JUF9</accession>
<dbReference type="PRINTS" id="PR00178">
    <property type="entry name" value="FATTYACIDBP"/>
</dbReference>
<dbReference type="AlphaFoldDB" id="A0AAW1JUF9"/>
<dbReference type="InterPro" id="IPR031259">
    <property type="entry name" value="ILBP"/>
</dbReference>
<dbReference type="Pfam" id="PF00061">
    <property type="entry name" value="Lipocalin"/>
    <property type="match status" value="1"/>
</dbReference>
<dbReference type="SUPFAM" id="SSF50814">
    <property type="entry name" value="Lipocalins"/>
    <property type="match status" value="1"/>
</dbReference>
<feature type="domain" description="Lipocalin/cytosolic fatty-acid binding" evidence="3">
    <location>
        <begin position="6"/>
        <end position="99"/>
    </location>
</feature>
<dbReference type="PANTHER" id="PTHR11955">
    <property type="entry name" value="FATTY ACID BINDING PROTEIN"/>
    <property type="match status" value="1"/>
</dbReference>
<dbReference type="InterPro" id="IPR012674">
    <property type="entry name" value="Calycin"/>
</dbReference>
<sequence length="135" mass="15445">MVEIVGKYQHQRNENLEEYFKAIGVPYIPRKMMLSTSPSLDITVDETGEWCITTSTFLRTVVIKFQLGVEYEEHMPGGITIKSTTTREGDTLKTVSVAPNGSKVFRTYVFSENECVLTLQHNETGIEAKRYFKRL</sequence>
<comment type="similarity">
    <text evidence="1">Belongs to the calycin superfamily. Fatty-acid binding protein (FABP) family.</text>
</comment>
<dbReference type="InterPro" id="IPR000566">
    <property type="entry name" value="Lipocln_cytosolic_FA-bd_dom"/>
</dbReference>
<reference evidence="4 5" key="1">
    <citation type="journal article" date="2024" name="BMC Genomics">
        <title>De novo assembly and annotation of Popillia japonica's genome with initial clues to its potential as an invasive pest.</title>
        <authorList>
            <person name="Cucini C."/>
            <person name="Boschi S."/>
            <person name="Funari R."/>
            <person name="Cardaioli E."/>
            <person name="Iannotti N."/>
            <person name="Marturano G."/>
            <person name="Paoli F."/>
            <person name="Bruttini M."/>
            <person name="Carapelli A."/>
            <person name="Frati F."/>
            <person name="Nardi F."/>
        </authorList>
    </citation>
    <scope>NUCLEOTIDE SEQUENCE [LARGE SCALE GENOMIC DNA]</scope>
    <source>
        <strain evidence="4">DMR45628</strain>
    </source>
</reference>
<comment type="caution">
    <text evidence="4">The sequence shown here is derived from an EMBL/GenBank/DDBJ whole genome shotgun (WGS) entry which is preliminary data.</text>
</comment>
<evidence type="ECO:0000256" key="2">
    <source>
        <dbReference type="ARBA" id="ARBA00023121"/>
    </source>
</evidence>
<keyword evidence="5" id="KW-1185">Reference proteome</keyword>
<gene>
    <name evidence="4" type="ORF">QE152_g27684</name>
</gene>
<dbReference type="Gene3D" id="2.40.128.20">
    <property type="match status" value="1"/>
</dbReference>
<name>A0AAW1JUF9_POPJA</name>
<dbReference type="GO" id="GO:0008289">
    <property type="term" value="F:lipid binding"/>
    <property type="evidence" value="ECO:0007669"/>
    <property type="project" value="UniProtKB-KW"/>
</dbReference>
<dbReference type="InterPro" id="IPR000463">
    <property type="entry name" value="Fatty_acid-bd"/>
</dbReference>
<protein>
    <submittedName>
        <fullName evidence="4">Lipocalin / cytosolic fatty-acid binding protein family</fullName>
    </submittedName>
</protein>
<organism evidence="4 5">
    <name type="scientific">Popillia japonica</name>
    <name type="common">Japanese beetle</name>
    <dbReference type="NCBI Taxonomy" id="7064"/>
    <lineage>
        <taxon>Eukaryota</taxon>
        <taxon>Metazoa</taxon>
        <taxon>Ecdysozoa</taxon>
        <taxon>Arthropoda</taxon>
        <taxon>Hexapoda</taxon>
        <taxon>Insecta</taxon>
        <taxon>Pterygota</taxon>
        <taxon>Neoptera</taxon>
        <taxon>Endopterygota</taxon>
        <taxon>Coleoptera</taxon>
        <taxon>Polyphaga</taxon>
        <taxon>Scarabaeiformia</taxon>
        <taxon>Scarabaeidae</taxon>
        <taxon>Rutelinae</taxon>
        <taxon>Popillia</taxon>
    </lineage>
</organism>
<evidence type="ECO:0000313" key="4">
    <source>
        <dbReference type="EMBL" id="KAK9707694.1"/>
    </source>
</evidence>
<evidence type="ECO:0000256" key="1">
    <source>
        <dbReference type="ARBA" id="ARBA00008390"/>
    </source>
</evidence>
<proteinExistence type="inferred from homology"/>
<evidence type="ECO:0000259" key="3">
    <source>
        <dbReference type="Pfam" id="PF00061"/>
    </source>
</evidence>
<evidence type="ECO:0000313" key="5">
    <source>
        <dbReference type="Proteomes" id="UP001458880"/>
    </source>
</evidence>
<dbReference type="Proteomes" id="UP001458880">
    <property type="component" value="Unassembled WGS sequence"/>
</dbReference>
<dbReference type="EMBL" id="JASPKY010000344">
    <property type="protein sequence ID" value="KAK9707694.1"/>
    <property type="molecule type" value="Genomic_DNA"/>
</dbReference>